<gene>
    <name evidence="1" type="ORF">SAMN05216352_10674</name>
</gene>
<evidence type="ECO:0000313" key="1">
    <source>
        <dbReference type="EMBL" id="SDI27034.1"/>
    </source>
</evidence>
<name>A0A1G8J706_9BACI</name>
<dbReference type="STRING" id="930129.SAMN05216352_10674"/>
<reference evidence="1 2" key="1">
    <citation type="submission" date="2016-10" db="EMBL/GenBank/DDBJ databases">
        <authorList>
            <person name="de Groot N.N."/>
        </authorList>
    </citation>
    <scope>NUCLEOTIDE SEQUENCE [LARGE SCALE GENOMIC DNA]</scope>
    <source>
        <strain evidence="2">P4B,CCM 7963,CECT 7998,DSM 25260,IBRC-M 10614,KCTC 13821</strain>
    </source>
</reference>
<dbReference type="AlphaFoldDB" id="A0A1G8J706"/>
<dbReference type="EMBL" id="FNDU01000006">
    <property type="protein sequence ID" value="SDI27034.1"/>
    <property type="molecule type" value="Genomic_DNA"/>
</dbReference>
<dbReference type="OrthoDB" id="2966478at2"/>
<protein>
    <submittedName>
        <fullName evidence="1">Uncharacterized protein</fullName>
    </submittedName>
</protein>
<evidence type="ECO:0000313" key="2">
    <source>
        <dbReference type="Proteomes" id="UP000199017"/>
    </source>
</evidence>
<sequence length="127" mass="14598">MEHVLTVTETKIKDNHLLLLPIEEWPEKEWNTLKDGMRMLADSDALTFVYVLDSEEAFVQLRLPKQIWPELKKAYEKGWDVSADGPSLIKLEQFHSEMEYLLDNIPGNGNYGSAMVEAVEEAFEVKA</sequence>
<accession>A0A1G8J706</accession>
<proteinExistence type="predicted"/>
<dbReference type="RefSeq" id="WP_091584966.1">
    <property type="nucleotide sequence ID" value="NZ_FNDU01000006.1"/>
</dbReference>
<organism evidence="1 2">
    <name type="scientific">Alteribacillus bidgolensis</name>
    <dbReference type="NCBI Taxonomy" id="930129"/>
    <lineage>
        <taxon>Bacteria</taxon>
        <taxon>Bacillati</taxon>
        <taxon>Bacillota</taxon>
        <taxon>Bacilli</taxon>
        <taxon>Bacillales</taxon>
        <taxon>Bacillaceae</taxon>
        <taxon>Alteribacillus</taxon>
    </lineage>
</organism>
<dbReference type="InterPro" id="IPR020908">
    <property type="entry name" value="UPF0738"/>
</dbReference>
<dbReference type="Pfam" id="PF19785">
    <property type="entry name" value="UPF0738"/>
    <property type="match status" value="1"/>
</dbReference>
<keyword evidence="2" id="KW-1185">Reference proteome</keyword>
<dbReference type="Proteomes" id="UP000199017">
    <property type="component" value="Unassembled WGS sequence"/>
</dbReference>